<dbReference type="Pfam" id="PF02225">
    <property type="entry name" value="PA"/>
    <property type="match status" value="1"/>
</dbReference>
<evidence type="ECO:0000259" key="13">
    <source>
        <dbReference type="Pfam" id="PF02225"/>
    </source>
</evidence>
<dbReference type="SUPFAM" id="SSF52743">
    <property type="entry name" value="Subtilisin-like"/>
    <property type="match status" value="1"/>
</dbReference>
<keyword evidence="16" id="KW-1185">Reference proteome</keyword>
<dbReference type="InterPro" id="IPR036439">
    <property type="entry name" value="Dockerin_dom_sf"/>
</dbReference>
<feature type="chain" id="PRO_5012151127" evidence="11">
    <location>
        <begin position="31"/>
        <end position="1398"/>
    </location>
</feature>
<dbReference type="SUPFAM" id="SSF52025">
    <property type="entry name" value="PA domain"/>
    <property type="match status" value="1"/>
</dbReference>
<dbReference type="InterPro" id="IPR034213">
    <property type="entry name" value="S8_Vpr-like"/>
</dbReference>
<evidence type="ECO:0000256" key="11">
    <source>
        <dbReference type="SAM" id="SignalP"/>
    </source>
</evidence>
<keyword evidence="3" id="KW-0964">Secreted</keyword>
<dbReference type="GO" id="GO:0000272">
    <property type="term" value="P:polysaccharide catabolic process"/>
    <property type="evidence" value="ECO:0007669"/>
    <property type="project" value="InterPro"/>
</dbReference>
<feature type="signal peptide" evidence="11">
    <location>
        <begin position="1"/>
        <end position="30"/>
    </location>
</feature>
<dbReference type="InterPro" id="IPR023827">
    <property type="entry name" value="Peptidase_S8_Asp-AS"/>
</dbReference>
<dbReference type="InterPro" id="IPR015500">
    <property type="entry name" value="Peptidase_S8_subtilisin-rel"/>
</dbReference>
<proteinExistence type="inferred from homology"/>
<evidence type="ECO:0000259" key="12">
    <source>
        <dbReference type="Pfam" id="PF00082"/>
    </source>
</evidence>
<evidence type="ECO:0000256" key="2">
    <source>
        <dbReference type="ARBA" id="ARBA00022512"/>
    </source>
</evidence>
<dbReference type="GO" id="GO:0006508">
    <property type="term" value="P:proteolysis"/>
    <property type="evidence" value="ECO:0007669"/>
    <property type="project" value="UniProtKB-KW"/>
</dbReference>
<dbReference type="PROSITE" id="PS00138">
    <property type="entry name" value="SUBTILASE_SER"/>
    <property type="match status" value="1"/>
</dbReference>
<reference evidence="15 16" key="1">
    <citation type="submission" date="2017-08" db="EMBL/GenBank/DDBJ databases">
        <title>Complete Genome Sequence of Bacillus kochii Oregon-R-modENCODE STRAIN BDGP4, isolated from Drosophila melanogaster gut.</title>
        <authorList>
            <person name="Wan K.H."/>
            <person name="Yu C."/>
            <person name="Park S."/>
            <person name="Hammonds A.S."/>
            <person name="Booth B.W."/>
            <person name="Celniker S.E."/>
        </authorList>
    </citation>
    <scope>NUCLEOTIDE SEQUENCE [LARGE SCALE GENOMIC DNA]</scope>
    <source>
        <strain evidence="15 16">BDGP4</strain>
    </source>
</reference>
<feature type="active site" description="Charge relay system" evidence="8 9">
    <location>
        <position position="224"/>
    </location>
</feature>
<feature type="domain" description="Peptidase S8/S53" evidence="12">
    <location>
        <begin position="215"/>
        <end position="661"/>
    </location>
</feature>
<protein>
    <submittedName>
        <fullName evidence="15">Peptidase S8</fullName>
    </submittedName>
</protein>
<dbReference type="PROSITE" id="PS51892">
    <property type="entry name" value="SUBTILASE"/>
    <property type="match status" value="1"/>
</dbReference>
<evidence type="ECO:0000256" key="9">
    <source>
        <dbReference type="PROSITE-ProRule" id="PRU01240"/>
    </source>
</evidence>
<dbReference type="InterPro" id="IPR010259">
    <property type="entry name" value="S8pro/Inhibitor_I9"/>
</dbReference>
<dbReference type="InterPro" id="IPR046450">
    <property type="entry name" value="PA_dom_sf"/>
</dbReference>
<dbReference type="CDD" id="cd08547">
    <property type="entry name" value="Type_II_cohesin"/>
    <property type="match status" value="1"/>
</dbReference>
<dbReference type="Proteomes" id="UP000215137">
    <property type="component" value="Chromosome"/>
</dbReference>
<accession>A0A248TJR5</accession>
<keyword evidence="7 9" id="KW-0720">Serine protease</keyword>
<dbReference type="CDD" id="cd14254">
    <property type="entry name" value="Dockerin_II"/>
    <property type="match status" value="1"/>
</dbReference>
<feature type="active site" description="Charge relay system" evidence="8 9">
    <location>
        <position position="613"/>
    </location>
</feature>
<dbReference type="OrthoDB" id="9798386at2"/>
<dbReference type="EMBL" id="CP022983">
    <property type="protein sequence ID" value="ASV68330.1"/>
    <property type="molecule type" value="Genomic_DNA"/>
</dbReference>
<evidence type="ECO:0000256" key="8">
    <source>
        <dbReference type="PIRSR" id="PIRSR615500-1"/>
    </source>
</evidence>
<feature type="domain" description="PA" evidence="13">
    <location>
        <begin position="456"/>
        <end position="536"/>
    </location>
</feature>
<dbReference type="InterPro" id="IPR036852">
    <property type="entry name" value="Peptidase_S8/S53_dom_sf"/>
</dbReference>
<dbReference type="Gene3D" id="3.50.30.30">
    <property type="match status" value="1"/>
</dbReference>
<dbReference type="CDD" id="cd02133">
    <property type="entry name" value="PA_C5a_like"/>
    <property type="match status" value="1"/>
</dbReference>
<evidence type="ECO:0000256" key="6">
    <source>
        <dbReference type="ARBA" id="ARBA00022801"/>
    </source>
</evidence>
<dbReference type="PANTHER" id="PTHR43806">
    <property type="entry name" value="PEPTIDASE S8"/>
    <property type="match status" value="1"/>
</dbReference>
<dbReference type="InterPro" id="IPR003137">
    <property type="entry name" value="PA_domain"/>
</dbReference>
<keyword evidence="2" id="KW-0134">Cell wall</keyword>
<dbReference type="InterPro" id="IPR023828">
    <property type="entry name" value="Peptidase_S8_Ser-AS"/>
</dbReference>
<dbReference type="RefSeq" id="WP_095371900.1">
    <property type="nucleotide sequence ID" value="NZ_CP022983.1"/>
</dbReference>
<keyword evidence="5 11" id="KW-0732">Signal</keyword>
<evidence type="ECO:0000256" key="1">
    <source>
        <dbReference type="ARBA" id="ARBA00011073"/>
    </source>
</evidence>
<dbReference type="SUPFAM" id="SSF63446">
    <property type="entry name" value="Type I dockerin domain"/>
    <property type="match status" value="1"/>
</dbReference>
<evidence type="ECO:0000256" key="7">
    <source>
        <dbReference type="ARBA" id="ARBA00022825"/>
    </source>
</evidence>
<gene>
    <name evidence="15" type="ORF">CKF48_13945</name>
</gene>
<dbReference type="Pfam" id="PF00082">
    <property type="entry name" value="Peptidase_S8"/>
    <property type="match status" value="1"/>
</dbReference>
<evidence type="ECO:0000259" key="14">
    <source>
        <dbReference type="Pfam" id="PF05922"/>
    </source>
</evidence>
<evidence type="ECO:0000256" key="3">
    <source>
        <dbReference type="ARBA" id="ARBA00022525"/>
    </source>
</evidence>
<dbReference type="KEGG" id="bko:CKF48_13945"/>
<keyword evidence="4 9" id="KW-0645">Protease</keyword>
<evidence type="ECO:0000256" key="5">
    <source>
        <dbReference type="ARBA" id="ARBA00022729"/>
    </source>
</evidence>
<feature type="domain" description="Inhibitor I9" evidence="14">
    <location>
        <begin position="82"/>
        <end position="183"/>
    </location>
</feature>
<evidence type="ECO:0000313" key="15">
    <source>
        <dbReference type="EMBL" id="ASV68330.1"/>
    </source>
</evidence>
<dbReference type="InterPro" id="IPR018247">
    <property type="entry name" value="EF_Hand_1_Ca_BS"/>
</dbReference>
<dbReference type="InterPro" id="IPR050131">
    <property type="entry name" value="Peptidase_S8_subtilisin-like"/>
</dbReference>
<dbReference type="InterPro" id="IPR022398">
    <property type="entry name" value="Peptidase_S8_His-AS"/>
</dbReference>
<dbReference type="InterPro" id="IPR000209">
    <property type="entry name" value="Peptidase_S8/S53_dom"/>
</dbReference>
<evidence type="ECO:0000313" key="16">
    <source>
        <dbReference type="Proteomes" id="UP000215137"/>
    </source>
</evidence>
<dbReference type="GO" id="GO:0004252">
    <property type="term" value="F:serine-type endopeptidase activity"/>
    <property type="evidence" value="ECO:0007669"/>
    <property type="project" value="UniProtKB-UniRule"/>
</dbReference>
<dbReference type="Gene3D" id="2.60.40.4130">
    <property type="match status" value="1"/>
</dbReference>
<sequence>MKFKKLKPLLTLTMAAGMIFSFSVPSHSMAAENDQFNMKQIESMLSDLSKEERATLNELNASPTFTISPDIKQDSAELVSVIVEFKTLPAKVAVKQQLLLGKQKAVTNAEQQVEASHKSFSTFISSMKKKKSIDKFDANKLEIIHEYKHAFNGVSMTLPGTAVQSLLASDEVKRIWSNKEIKLDIPSEDEKVSPKMADSVPKIGVDQLHDEKIKGEGIKVGVIDTGIDYNHPDLMDAYKGYRYTDGENPAEVEPSSVKGWDFVDNDADPMETTYEDWVGNDEGYPEEYGGATYYTSHGTHVSGTIAANPDNTVDYAVTGVAPEVDLYNYRVLGPYGSGSNEDVMAGIDKAVADEMDVMNLSLGTSVNDPLDPTSIAINQAMLSGVITVVAAGNAGPDEKTLGSPGTAALGITVGASDSDMSIPTLDVTVKGQKLSLMLLAKNFSDKLALLEGKELPIVEAGISQETDYQGLDVKGKIALIERGTLTFDEKIKHAKDAGAIAVIIYNNEEGQIPSYLGEGSEYLPSFRLSKEDGEKLKASGVNKITLTNLDETTTEGDHLADFSSRGPVNGNYDIKPDVVAPGVAIFSTIPEYINSPEEGVAYDNAYARMQGTSMATPHVAGVAALILQENEAYDPFEVKEVLMNNSVDLNGDYSVNEVGAGRINAYASVHAETTIKVLDETEMMEGEGTVVIDEETASIAFGRDYLRDDGEAINHSKDIVIKNSGKKKSYDLTVEFNQSIDGVENAKENKVTLKTKKSVTVGKGKEKTLNATINVPANAKPGAYEGYIRINNQADAQEKYQIPFSIFVTDKGIDSFETDRPTLANDVGFWQNYYPIINGLFTLKSPMESIDVIVKDSQSGEALGYIGSLNAENMMPDREYFLLYMFTGAMLPFTKDPNQPIAEEYVKLPEGDYEIVILAKDESGKTYTVDAPAIIDNTAPKIEWDYEPGVYELNDSMFTVEDGEEAFYVHGKVEDETIGLLNEKGLPYDQSSNTMYFDTSKYAYFARTFPIDAEGNVKFGIEKSDIENQELYLRLATSDLATAVKMENYIFVKEGTPYVSASYDKEAIKKKDNITMTLSLNNVQDMMSGEWQVSFQHDLYDFKKANLTKEIEQYTKQKGIKVDLAIPVVEKSDIWNSTVTLSSALSGKAFDGLDGDMPLIDVTFKLKDDAYYGKTSSFKVVNGKYTPKDEQQVDIPYYSVDSFDVISKHTTVAGTVNLEAFNSEEGYFNRVGEANDLGIKVYAQTRSGKNYKGTLDDHGQFTVKGIPASSQDYTLVIEAPGHLKSATTFVPGKKIDGELFGQHQTIRPKLGLAGDVNGDKVIDIKDIRKIVDAYGDEDTSKKKEDINQDGIVDELDIRITEKNFLTKGPDAESKQPKEKIGNKDLEYFLRLIGLTPIE</sequence>
<dbReference type="CDD" id="cd07474">
    <property type="entry name" value="Peptidases_S8_subtilisin_Vpr-like"/>
    <property type="match status" value="1"/>
</dbReference>
<dbReference type="PROSITE" id="PS00137">
    <property type="entry name" value="SUBTILASE_HIS"/>
    <property type="match status" value="1"/>
</dbReference>
<dbReference type="Pfam" id="PF05922">
    <property type="entry name" value="Inhibitor_I9"/>
    <property type="match status" value="1"/>
</dbReference>
<feature type="active site" description="Charge relay system" evidence="8 9">
    <location>
        <position position="297"/>
    </location>
</feature>
<evidence type="ECO:0000256" key="10">
    <source>
        <dbReference type="RuleBase" id="RU003355"/>
    </source>
</evidence>
<dbReference type="Gene3D" id="3.40.50.200">
    <property type="entry name" value="Peptidase S8/S53 domain"/>
    <property type="match status" value="1"/>
</dbReference>
<organism evidence="15 16">
    <name type="scientific">Cytobacillus kochii</name>
    <dbReference type="NCBI Taxonomy" id="859143"/>
    <lineage>
        <taxon>Bacteria</taxon>
        <taxon>Bacillati</taxon>
        <taxon>Bacillota</taxon>
        <taxon>Bacilli</taxon>
        <taxon>Bacillales</taxon>
        <taxon>Bacillaceae</taxon>
        <taxon>Cytobacillus</taxon>
    </lineage>
</organism>
<dbReference type="PROSITE" id="PS00018">
    <property type="entry name" value="EF_HAND_1"/>
    <property type="match status" value="1"/>
</dbReference>
<evidence type="ECO:0000256" key="4">
    <source>
        <dbReference type="ARBA" id="ARBA00022670"/>
    </source>
</evidence>
<comment type="similarity">
    <text evidence="1 9 10">Belongs to the peptidase S8 family.</text>
</comment>
<dbReference type="PRINTS" id="PR00723">
    <property type="entry name" value="SUBTILISIN"/>
</dbReference>
<dbReference type="PROSITE" id="PS00136">
    <property type="entry name" value="SUBTILASE_ASP"/>
    <property type="match status" value="1"/>
</dbReference>
<dbReference type="PANTHER" id="PTHR43806:SF65">
    <property type="entry name" value="SERINE PROTEASE APRX"/>
    <property type="match status" value="1"/>
</dbReference>
<keyword evidence="6 9" id="KW-0378">Hydrolase</keyword>
<name>A0A248TJR5_9BACI</name>